<dbReference type="GO" id="GO:0004556">
    <property type="term" value="F:alpha-amylase activity"/>
    <property type="evidence" value="ECO:0007669"/>
    <property type="project" value="UniProtKB-EC"/>
</dbReference>
<dbReference type="Gene3D" id="2.60.40.10">
    <property type="entry name" value="Immunoglobulins"/>
    <property type="match status" value="1"/>
</dbReference>
<dbReference type="Gene3D" id="3.20.20.80">
    <property type="entry name" value="Glycosidases"/>
    <property type="match status" value="1"/>
</dbReference>
<evidence type="ECO:0000256" key="5">
    <source>
        <dbReference type="ARBA" id="ARBA00022723"/>
    </source>
</evidence>
<dbReference type="PANTHER" id="PTHR10357:SF215">
    <property type="entry name" value="ALPHA-AMYLASE 1"/>
    <property type="match status" value="1"/>
</dbReference>
<dbReference type="Pfam" id="PF09260">
    <property type="entry name" value="A_amylase_dom_C"/>
    <property type="match status" value="1"/>
</dbReference>
<dbReference type="Pfam" id="PF00128">
    <property type="entry name" value="Alpha-amylase"/>
    <property type="match status" value="1"/>
</dbReference>
<dbReference type="EMBL" id="JAAQHG020000013">
    <property type="protein sequence ID" value="KAL1586803.1"/>
    <property type="molecule type" value="Genomic_DNA"/>
</dbReference>
<dbReference type="InterPro" id="IPR015340">
    <property type="entry name" value="A_amylase_C_dom"/>
</dbReference>
<evidence type="ECO:0000256" key="6">
    <source>
        <dbReference type="ARBA" id="ARBA00022729"/>
    </source>
</evidence>
<proteinExistence type="inferred from homology"/>
<protein>
    <recommendedName>
        <fullName evidence="4">alpha-amylase</fullName>
        <ecNumber evidence="4">3.2.1.1</ecNumber>
    </recommendedName>
</protein>
<dbReference type="InterPro" id="IPR034836">
    <property type="entry name" value="CBM20_glucoamylase"/>
</dbReference>
<comment type="caution">
    <text evidence="16">The sequence shown here is derived from an EMBL/GenBank/DDBJ whole genome shotgun (WGS) entry which is preliminary data.</text>
</comment>
<evidence type="ECO:0000256" key="2">
    <source>
        <dbReference type="ARBA" id="ARBA00001913"/>
    </source>
</evidence>
<evidence type="ECO:0000256" key="11">
    <source>
        <dbReference type="ARBA" id="ARBA00023277"/>
    </source>
</evidence>
<evidence type="ECO:0000256" key="7">
    <source>
        <dbReference type="ARBA" id="ARBA00022801"/>
    </source>
</evidence>
<evidence type="ECO:0000256" key="14">
    <source>
        <dbReference type="SAM" id="SignalP"/>
    </source>
</evidence>
<dbReference type="SUPFAM" id="SSF51445">
    <property type="entry name" value="(Trans)glycosidases"/>
    <property type="match status" value="1"/>
</dbReference>
<dbReference type="Pfam" id="PF00686">
    <property type="entry name" value="CBM_20"/>
    <property type="match status" value="1"/>
</dbReference>
<accession>A0AB34KU16</accession>
<dbReference type="FunFam" id="2.60.40.10:FF:000552">
    <property type="entry name" value="Related to glucoamylase"/>
    <property type="match status" value="1"/>
</dbReference>
<keyword evidence="11" id="KW-0119">Carbohydrate metabolism</keyword>
<dbReference type="GO" id="GO:0005509">
    <property type="term" value="F:calcium ion binding"/>
    <property type="evidence" value="ECO:0007669"/>
    <property type="project" value="InterPro"/>
</dbReference>
<feature type="chain" id="PRO_5044293745" description="alpha-amylase" evidence="14">
    <location>
        <begin position="19"/>
        <end position="616"/>
    </location>
</feature>
<dbReference type="RefSeq" id="XP_069229908.1">
    <property type="nucleotide sequence ID" value="XM_069373197.1"/>
</dbReference>
<dbReference type="SUPFAM" id="SSF49452">
    <property type="entry name" value="Starch-binding domain-like"/>
    <property type="match status" value="1"/>
</dbReference>
<dbReference type="Gene3D" id="2.60.40.1180">
    <property type="entry name" value="Golgi alpha-mannosidase II"/>
    <property type="match status" value="1"/>
</dbReference>
<evidence type="ECO:0000256" key="9">
    <source>
        <dbReference type="ARBA" id="ARBA00023157"/>
    </source>
</evidence>
<organism evidence="16 17">
    <name type="scientific">Cladosporium halotolerans</name>
    <dbReference type="NCBI Taxonomy" id="1052096"/>
    <lineage>
        <taxon>Eukaryota</taxon>
        <taxon>Fungi</taxon>
        <taxon>Dikarya</taxon>
        <taxon>Ascomycota</taxon>
        <taxon>Pezizomycotina</taxon>
        <taxon>Dothideomycetes</taxon>
        <taxon>Dothideomycetidae</taxon>
        <taxon>Cladosporiales</taxon>
        <taxon>Cladosporiaceae</taxon>
        <taxon>Cladosporium</taxon>
    </lineage>
</organism>
<dbReference type="SMART" id="SM00642">
    <property type="entry name" value="Aamy"/>
    <property type="match status" value="1"/>
</dbReference>
<keyword evidence="7" id="KW-0378">Hydrolase</keyword>
<dbReference type="AlphaFoldDB" id="A0AB34KU16"/>
<dbReference type="CDD" id="cd05811">
    <property type="entry name" value="CBM20_glucoamylase"/>
    <property type="match status" value="1"/>
</dbReference>
<keyword evidence="13" id="KW-0624">Polysaccharide degradation</keyword>
<dbReference type="GO" id="GO:2001070">
    <property type="term" value="F:starch binding"/>
    <property type="evidence" value="ECO:0007669"/>
    <property type="project" value="InterPro"/>
</dbReference>
<dbReference type="CDD" id="cd11319">
    <property type="entry name" value="AmyAc_euk_AmyA"/>
    <property type="match status" value="1"/>
</dbReference>
<dbReference type="InterPro" id="IPR013783">
    <property type="entry name" value="Ig-like_fold"/>
</dbReference>
<dbReference type="InterPro" id="IPR013784">
    <property type="entry name" value="Carb-bd-like_fold"/>
</dbReference>
<keyword evidence="5" id="KW-0479">Metal-binding</keyword>
<dbReference type="SUPFAM" id="SSF51011">
    <property type="entry name" value="Glycosyl hydrolase domain"/>
    <property type="match status" value="1"/>
</dbReference>
<dbReference type="FunFam" id="3.20.20.80:FF:000120">
    <property type="entry name" value="Alpha-amylase A"/>
    <property type="match status" value="1"/>
</dbReference>
<dbReference type="InterPro" id="IPR002044">
    <property type="entry name" value="CBM20"/>
</dbReference>
<evidence type="ECO:0000256" key="1">
    <source>
        <dbReference type="ARBA" id="ARBA00000548"/>
    </source>
</evidence>
<evidence type="ECO:0000313" key="16">
    <source>
        <dbReference type="EMBL" id="KAL1586803.1"/>
    </source>
</evidence>
<reference evidence="16 17" key="1">
    <citation type="journal article" date="2020" name="Microbiol. Resour. Announc.">
        <title>Draft Genome Sequence of a Cladosporium Species Isolated from the Mesophotic Ascidian Didemnum maculosum.</title>
        <authorList>
            <person name="Gioti A."/>
            <person name="Siaperas R."/>
            <person name="Nikolaivits E."/>
            <person name="Le Goff G."/>
            <person name="Ouazzani J."/>
            <person name="Kotoulas G."/>
            <person name="Topakas E."/>
        </authorList>
    </citation>
    <scope>NUCLEOTIDE SEQUENCE [LARGE SCALE GENOMIC DNA]</scope>
    <source>
        <strain evidence="16 17">TM138-S3</strain>
    </source>
</reference>
<keyword evidence="8" id="KW-0106">Calcium</keyword>
<evidence type="ECO:0000256" key="13">
    <source>
        <dbReference type="ARBA" id="ARBA00023326"/>
    </source>
</evidence>
<keyword evidence="6 14" id="KW-0732">Signal</keyword>
<name>A0AB34KU16_9PEZI</name>
<dbReference type="Proteomes" id="UP000803884">
    <property type="component" value="Unassembled WGS sequence"/>
</dbReference>
<dbReference type="SMART" id="SM01065">
    <property type="entry name" value="CBM_2"/>
    <property type="match status" value="1"/>
</dbReference>
<evidence type="ECO:0000259" key="15">
    <source>
        <dbReference type="PROSITE" id="PS51166"/>
    </source>
</evidence>
<sequence length="616" mass="66817">MFLIYQTFLLAICVCVSALSPAQWRSQSIYQVITDRFARTDGSTSAFCDVNRYCGGTWQGLINKLDYIQNMGFSAVWISPVVQNFAQSTDDGDSYHGYWATNIYEVNTNFGAAADLIKLSSALHARGMYLMVDIAPNHMGYPGCPTCVDYSIFTPFNKQSYFHPYCTINDADDTSVKQCWLGSNNVPLPDLRTEDTAVQDIFNSWVSQLVKNYTIDGLRIDTAKHVNTGFWEPFLQAAGGIYAVGEVLNGDPKYVCPYQNYMPGVLNYPTYYTMTQAFQSTGGSISNLVNGVNQMRTTCADTTLLGSFLENHDQPRFPSYTSDVSLTKNAIAFTILQDGIPIIYQGQEQFFRGGEVPADREALWTSGYSTTSTFYTFIKQVNGLRNWAKQKDTSYLSYKAQVSSPDSRTIVMRKGSVVSVHNNRGANGAASLTLSSSATGFTSGQSVMEILTCKAYAADSNGNLAISITDGLPQVFYPTSALSGSGICAGASTSTLVTSTRTTTSNAPCATATSVAVTFIGRKATNFGDTLKLSGSISQLGSWSAANSVELSATGYTAQNPAWEGTVTLPAGTSFKYKYLVVSNSGQATWEADPDRSYTVPRSCATAVTVSGNWQN</sequence>
<evidence type="ECO:0000256" key="4">
    <source>
        <dbReference type="ARBA" id="ARBA00012595"/>
    </source>
</evidence>
<dbReference type="GeneID" id="96006035"/>
<comment type="catalytic activity">
    <reaction evidence="1">
        <text>Endohydrolysis of (1-&gt;4)-alpha-D-glucosidic linkages in polysaccharides containing three or more (1-&gt;4)-alpha-linked D-glucose units.</text>
        <dbReference type="EC" id="3.2.1.1"/>
    </reaction>
</comment>
<evidence type="ECO:0000256" key="3">
    <source>
        <dbReference type="ARBA" id="ARBA00008061"/>
    </source>
</evidence>
<keyword evidence="9" id="KW-1015">Disulfide bond</keyword>
<feature type="domain" description="CBM20" evidence="15">
    <location>
        <begin position="509"/>
        <end position="616"/>
    </location>
</feature>
<feature type="signal peptide" evidence="14">
    <location>
        <begin position="1"/>
        <end position="18"/>
    </location>
</feature>
<evidence type="ECO:0000256" key="10">
    <source>
        <dbReference type="ARBA" id="ARBA00023180"/>
    </source>
</evidence>
<dbReference type="InterPro" id="IPR013780">
    <property type="entry name" value="Glyco_hydro_b"/>
</dbReference>
<keyword evidence="17" id="KW-1185">Reference proteome</keyword>
<dbReference type="GO" id="GO:0000272">
    <property type="term" value="P:polysaccharide catabolic process"/>
    <property type="evidence" value="ECO:0007669"/>
    <property type="project" value="UniProtKB-KW"/>
</dbReference>
<gene>
    <name evidence="16" type="ORF">WHR41_04591</name>
</gene>
<comment type="cofactor">
    <cofactor evidence="2">
        <name>Ca(2+)</name>
        <dbReference type="ChEBI" id="CHEBI:29108"/>
    </cofactor>
</comment>
<keyword evidence="12" id="KW-0326">Glycosidase</keyword>
<dbReference type="InterPro" id="IPR017853">
    <property type="entry name" value="GH"/>
</dbReference>
<keyword evidence="10" id="KW-0325">Glycoprotein</keyword>
<dbReference type="EC" id="3.2.1.1" evidence="4"/>
<dbReference type="InterPro" id="IPR006047">
    <property type="entry name" value="GH13_cat_dom"/>
</dbReference>
<evidence type="ECO:0000313" key="17">
    <source>
        <dbReference type="Proteomes" id="UP000803884"/>
    </source>
</evidence>
<evidence type="ECO:0000256" key="8">
    <source>
        <dbReference type="ARBA" id="ARBA00022837"/>
    </source>
</evidence>
<dbReference type="PROSITE" id="PS51166">
    <property type="entry name" value="CBM20"/>
    <property type="match status" value="1"/>
</dbReference>
<dbReference type="PANTHER" id="PTHR10357">
    <property type="entry name" value="ALPHA-AMYLASE FAMILY MEMBER"/>
    <property type="match status" value="1"/>
</dbReference>
<evidence type="ECO:0000256" key="12">
    <source>
        <dbReference type="ARBA" id="ARBA00023295"/>
    </source>
</evidence>
<comment type="similarity">
    <text evidence="3">Belongs to the glycosyl hydrolase 13 family.</text>
</comment>